<dbReference type="Pfam" id="PF00004">
    <property type="entry name" value="AAA"/>
    <property type="match status" value="1"/>
</dbReference>
<dbReference type="EMBL" id="JAUIZM010000004">
    <property type="protein sequence ID" value="KAK1389239.1"/>
    <property type="molecule type" value="Genomic_DNA"/>
</dbReference>
<dbReference type="GO" id="GO:0005524">
    <property type="term" value="F:ATP binding"/>
    <property type="evidence" value="ECO:0007669"/>
    <property type="project" value="UniProtKB-KW"/>
</dbReference>
<dbReference type="InterPro" id="IPR000422">
    <property type="entry name" value="DHBP_synthase_RibB"/>
</dbReference>
<evidence type="ECO:0000256" key="2">
    <source>
        <dbReference type="ARBA" id="ARBA00022840"/>
    </source>
</evidence>
<dbReference type="PANTHER" id="PTHR23073">
    <property type="entry name" value="26S PROTEASOME REGULATORY SUBUNIT"/>
    <property type="match status" value="1"/>
</dbReference>
<dbReference type="GO" id="GO:0016887">
    <property type="term" value="F:ATP hydrolysis activity"/>
    <property type="evidence" value="ECO:0007669"/>
    <property type="project" value="InterPro"/>
</dbReference>
<evidence type="ECO:0000259" key="3">
    <source>
        <dbReference type="Pfam" id="PF00004"/>
    </source>
</evidence>
<protein>
    <recommendedName>
        <fullName evidence="3">ATPase AAA-type core domain-containing protein</fullName>
    </recommendedName>
</protein>
<dbReference type="AlphaFoldDB" id="A0AAD8MXX9"/>
<dbReference type="Gene3D" id="3.90.870.10">
    <property type="entry name" value="DHBP synthase"/>
    <property type="match status" value="1"/>
</dbReference>
<sequence>MTDYVPIYEDAEGSLVMATSLVIAQNVAFMVKHGSGILSVGMKCEDLERLKIPLMSPENEDDVSAPSFTVSVGVLLYGPPGTGKTLLARAVAHHTDCTFIRVSASELVQKYIGEGSRMVRELFVMASYTNQDAEAELDTEKAYKQIDKLKRKHERDISAWKQLIAESRLPKEAIEPVYDDRNTTKYDGVEPETTTLERRV</sequence>
<gene>
    <name evidence="4" type="ORF">POM88_017417</name>
</gene>
<dbReference type="Pfam" id="PF00926">
    <property type="entry name" value="DHBP_synthase"/>
    <property type="match status" value="1"/>
</dbReference>
<dbReference type="InterPro" id="IPR003959">
    <property type="entry name" value="ATPase_AAA_core"/>
</dbReference>
<organism evidence="4 5">
    <name type="scientific">Heracleum sosnowskyi</name>
    <dbReference type="NCBI Taxonomy" id="360622"/>
    <lineage>
        <taxon>Eukaryota</taxon>
        <taxon>Viridiplantae</taxon>
        <taxon>Streptophyta</taxon>
        <taxon>Embryophyta</taxon>
        <taxon>Tracheophyta</taxon>
        <taxon>Spermatophyta</taxon>
        <taxon>Magnoliopsida</taxon>
        <taxon>eudicotyledons</taxon>
        <taxon>Gunneridae</taxon>
        <taxon>Pentapetalae</taxon>
        <taxon>asterids</taxon>
        <taxon>campanulids</taxon>
        <taxon>Apiales</taxon>
        <taxon>Apiaceae</taxon>
        <taxon>Apioideae</taxon>
        <taxon>apioid superclade</taxon>
        <taxon>Tordylieae</taxon>
        <taxon>Tordyliinae</taxon>
        <taxon>Heracleum</taxon>
    </lineage>
</organism>
<dbReference type="InterPro" id="IPR027417">
    <property type="entry name" value="P-loop_NTPase"/>
</dbReference>
<evidence type="ECO:0000313" key="5">
    <source>
        <dbReference type="Proteomes" id="UP001237642"/>
    </source>
</evidence>
<keyword evidence="5" id="KW-1185">Reference proteome</keyword>
<keyword evidence="2" id="KW-0067">ATP-binding</keyword>
<dbReference type="GO" id="GO:0008686">
    <property type="term" value="F:3,4-dihydroxy-2-butanone-4-phosphate synthase activity"/>
    <property type="evidence" value="ECO:0007669"/>
    <property type="project" value="InterPro"/>
</dbReference>
<name>A0AAD8MXX9_9APIA</name>
<keyword evidence="1" id="KW-0547">Nucleotide-binding</keyword>
<dbReference type="InterPro" id="IPR050221">
    <property type="entry name" value="26S_Proteasome_ATPase"/>
</dbReference>
<reference evidence="4" key="1">
    <citation type="submission" date="2023-02" db="EMBL/GenBank/DDBJ databases">
        <title>Genome of toxic invasive species Heracleum sosnowskyi carries increased number of genes despite the absence of recent whole-genome duplications.</title>
        <authorList>
            <person name="Schelkunov M."/>
            <person name="Shtratnikova V."/>
            <person name="Makarenko M."/>
            <person name="Klepikova A."/>
            <person name="Omelchenko D."/>
            <person name="Novikova G."/>
            <person name="Obukhova E."/>
            <person name="Bogdanov V."/>
            <person name="Penin A."/>
            <person name="Logacheva M."/>
        </authorList>
    </citation>
    <scope>NUCLEOTIDE SEQUENCE</scope>
    <source>
        <strain evidence="4">Hsosn_3</strain>
        <tissue evidence="4">Leaf</tissue>
    </source>
</reference>
<evidence type="ECO:0000256" key="1">
    <source>
        <dbReference type="ARBA" id="ARBA00022741"/>
    </source>
</evidence>
<dbReference type="GO" id="GO:0009231">
    <property type="term" value="P:riboflavin biosynthetic process"/>
    <property type="evidence" value="ECO:0007669"/>
    <property type="project" value="InterPro"/>
</dbReference>
<reference evidence="4" key="2">
    <citation type="submission" date="2023-05" db="EMBL/GenBank/DDBJ databases">
        <authorList>
            <person name="Schelkunov M.I."/>
        </authorList>
    </citation>
    <scope>NUCLEOTIDE SEQUENCE</scope>
    <source>
        <strain evidence="4">Hsosn_3</strain>
        <tissue evidence="4">Leaf</tissue>
    </source>
</reference>
<dbReference type="SUPFAM" id="SSF52540">
    <property type="entry name" value="P-loop containing nucleoside triphosphate hydrolases"/>
    <property type="match status" value="1"/>
</dbReference>
<dbReference type="SUPFAM" id="SSF55821">
    <property type="entry name" value="YrdC/RibB"/>
    <property type="match status" value="1"/>
</dbReference>
<proteinExistence type="predicted"/>
<comment type="caution">
    <text evidence="4">The sequence shown here is derived from an EMBL/GenBank/DDBJ whole genome shotgun (WGS) entry which is preliminary data.</text>
</comment>
<dbReference type="Proteomes" id="UP001237642">
    <property type="component" value="Unassembled WGS sequence"/>
</dbReference>
<dbReference type="Gene3D" id="3.40.50.300">
    <property type="entry name" value="P-loop containing nucleotide triphosphate hydrolases"/>
    <property type="match status" value="1"/>
</dbReference>
<dbReference type="InterPro" id="IPR017945">
    <property type="entry name" value="DHBP_synth_RibB-like_a/b_dom"/>
</dbReference>
<accession>A0AAD8MXX9</accession>
<feature type="domain" description="ATPase AAA-type core" evidence="3">
    <location>
        <begin position="74"/>
        <end position="127"/>
    </location>
</feature>
<evidence type="ECO:0000313" key="4">
    <source>
        <dbReference type="EMBL" id="KAK1389239.1"/>
    </source>
</evidence>